<dbReference type="Gene3D" id="1.10.357.10">
    <property type="entry name" value="Tetracycline Repressor, domain 2"/>
    <property type="match status" value="1"/>
</dbReference>
<feature type="DNA-binding region" description="H-T-H motif" evidence="4">
    <location>
        <begin position="106"/>
        <end position="125"/>
    </location>
</feature>
<dbReference type="InterPro" id="IPR050109">
    <property type="entry name" value="HTH-type_TetR-like_transc_reg"/>
</dbReference>
<gene>
    <name evidence="7" type="ORF">Alo02nite_77450</name>
</gene>
<feature type="domain" description="HTH tetR-type" evidence="6">
    <location>
        <begin position="83"/>
        <end position="143"/>
    </location>
</feature>
<dbReference type="InterPro" id="IPR009057">
    <property type="entry name" value="Homeodomain-like_sf"/>
</dbReference>
<reference evidence="7 8" key="1">
    <citation type="submission" date="2021-01" db="EMBL/GenBank/DDBJ databases">
        <title>Whole genome shotgun sequence of Actinoplanes lobatus NBRC 12513.</title>
        <authorList>
            <person name="Komaki H."/>
            <person name="Tamura T."/>
        </authorList>
    </citation>
    <scope>NUCLEOTIDE SEQUENCE [LARGE SCALE GENOMIC DNA]</scope>
    <source>
        <strain evidence="7 8">NBRC 12513</strain>
    </source>
</reference>
<dbReference type="PANTHER" id="PTHR30055">
    <property type="entry name" value="HTH-TYPE TRANSCRIPTIONAL REGULATOR RUTR"/>
    <property type="match status" value="1"/>
</dbReference>
<dbReference type="InterPro" id="IPR001647">
    <property type="entry name" value="HTH_TetR"/>
</dbReference>
<dbReference type="Pfam" id="PF00440">
    <property type="entry name" value="TetR_N"/>
    <property type="match status" value="1"/>
</dbReference>
<evidence type="ECO:0000259" key="6">
    <source>
        <dbReference type="PROSITE" id="PS50977"/>
    </source>
</evidence>
<dbReference type="SUPFAM" id="SSF46689">
    <property type="entry name" value="Homeodomain-like"/>
    <property type="match status" value="1"/>
</dbReference>
<keyword evidence="3" id="KW-0804">Transcription</keyword>
<dbReference type="Pfam" id="PF17918">
    <property type="entry name" value="TetR_C_15"/>
    <property type="match status" value="1"/>
</dbReference>
<dbReference type="SUPFAM" id="SSF48498">
    <property type="entry name" value="Tetracyclin repressor-like, C-terminal domain"/>
    <property type="match status" value="1"/>
</dbReference>
<feature type="region of interest" description="Disordered" evidence="5">
    <location>
        <begin position="275"/>
        <end position="298"/>
    </location>
</feature>
<evidence type="ECO:0000256" key="3">
    <source>
        <dbReference type="ARBA" id="ARBA00023163"/>
    </source>
</evidence>
<proteinExistence type="predicted"/>
<evidence type="ECO:0000256" key="1">
    <source>
        <dbReference type="ARBA" id="ARBA00023015"/>
    </source>
</evidence>
<dbReference type="PANTHER" id="PTHR30055:SF234">
    <property type="entry name" value="HTH-TYPE TRANSCRIPTIONAL REGULATOR BETI"/>
    <property type="match status" value="1"/>
</dbReference>
<evidence type="ECO:0000256" key="5">
    <source>
        <dbReference type="SAM" id="MobiDB-lite"/>
    </source>
</evidence>
<sequence>MSGGVACAACSPRACRSSWSAASPPPPWASRWSCARSRRWPFCPCALPACRRSPHSVAWEGVEVPSADRRLQPRRKARQVRAELPRERILTAAAHVFTEYGYAAGTTNRIAEQARISIGSLYQYFPNKDAILAQLLIRHIDRGTWAEADRLDLSPGTLRETVQALVRDAIDSHSEDPQLLRIMIEEAPLSQDLLDAVDRHGRIRTAQIRDLLSRHPDVRVGDVGTAADLILFTIEMNTHKLMAAPSAVPVDTFATELVDMVTRYLRGDCNRRIPGSGRGTYRAGGPAGLAAGPHQRPSLVILRETQRPELRGTRS</sequence>
<organism evidence="7 8">
    <name type="scientific">Actinoplanes lobatus</name>
    <dbReference type="NCBI Taxonomy" id="113568"/>
    <lineage>
        <taxon>Bacteria</taxon>
        <taxon>Bacillati</taxon>
        <taxon>Actinomycetota</taxon>
        <taxon>Actinomycetes</taxon>
        <taxon>Micromonosporales</taxon>
        <taxon>Micromonosporaceae</taxon>
        <taxon>Actinoplanes</taxon>
    </lineage>
</organism>
<comment type="caution">
    <text evidence="7">The sequence shown here is derived from an EMBL/GenBank/DDBJ whole genome shotgun (WGS) entry which is preliminary data.</text>
</comment>
<dbReference type="Proteomes" id="UP000631312">
    <property type="component" value="Unassembled WGS sequence"/>
</dbReference>
<evidence type="ECO:0000256" key="4">
    <source>
        <dbReference type="PROSITE-ProRule" id="PRU00335"/>
    </source>
</evidence>
<accession>A0ABQ4AUX9</accession>
<keyword evidence="8" id="KW-1185">Reference proteome</keyword>
<keyword evidence="2 4" id="KW-0238">DNA-binding</keyword>
<dbReference type="PROSITE" id="PS01081">
    <property type="entry name" value="HTH_TETR_1"/>
    <property type="match status" value="1"/>
</dbReference>
<dbReference type="EMBL" id="BOMP01000143">
    <property type="protein sequence ID" value="GIE44847.1"/>
    <property type="molecule type" value="Genomic_DNA"/>
</dbReference>
<dbReference type="PRINTS" id="PR00455">
    <property type="entry name" value="HTHTETR"/>
</dbReference>
<name>A0ABQ4AUX9_9ACTN</name>
<dbReference type="InterPro" id="IPR023772">
    <property type="entry name" value="DNA-bd_HTH_TetR-type_CS"/>
</dbReference>
<evidence type="ECO:0000313" key="8">
    <source>
        <dbReference type="Proteomes" id="UP000631312"/>
    </source>
</evidence>
<evidence type="ECO:0000313" key="7">
    <source>
        <dbReference type="EMBL" id="GIE44847.1"/>
    </source>
</evidence>
<protein>
    <recommendedName>
        <fullName evidence="6">HTH tetR-type domain-containing protein</fullName>
    </recommendedName>
</protein>
<dbReference type="PROSITE" id="PS50977">
    <property type="entry name" value="HTH_TETR_2"/>
    <property type="match status" value="1"/>
</dbReference>
<keyword evidence="1" id="KW-0805">Transcription regulation</keyword>
<dbReference type="InterPro" id="IPR036271">
    <property type="entry name" value="Tet_transcr_reg_TetR-rel_C_sf"/>
</dbReference>
<dbReference type="InterPro" id="IPR041669">
    <property type="entry name" value="TetR_C_15"/>
</dbReference>
<evidence type="ECO:0000256" key="2">
    <source>
        <dbReference type="ARBA" id="ARBA00023125"/>
    </source>
</evidence>